<dbReference type="HOGENOM" id="CLU_1159723_0_0_10"/>
<dbReference type="OrthoDB" id="675302at2"/>
<name>F2IER8_FLUTR</name>
<dbReference type="STRING" id="755732.Fluta_3666"/>
<dbReference type="Proteomes" id="UP000007463">
    <property type="component" value="Chromosome"/>
</dbReference>
<gene>
    <name evidence="1" type="ordered locus">Fluta_3666</name>
</gene>
<reference evidence="2" key="2">
    <citation type="submission" date="2011-02" db="EMBL/GenBank/DDBJ databases">
        <title>The complete genome of Fluviicola taffensis DSM 16823.</title>
        <authorList>
            <consortium name="US DOE Joint Genome Institute (JGI-PGF)"/>
            <person name="Lucas S."/>
            <person name="Copeland A."/>
            <person name="Lapidus A."/>
            <person name="Bruce D."/>
            <person name="Goodwin L."/>
            <person name="Pitluck S."/>
            <person name="Kyrpides N."/>
            <person name="Mavromatis K."/>
            <person name="Ivanova N."/>
            <person name="Mikhailova N."/>
            <person name="Pagani I."/>
            <person name="Chertkov O."/>
            <person name="Detter J.C."/>
            <person name="Han C."/>
            <person name="Tapia R."/>
            <person name="Land M."/>
            <person name="Hauser L."/>
            <person name="Markowitz V."/>
            <person name="Cheng J.-F."/>
            <person name="Hugenholtz P."/>
            <person name="Woyke T."/>
            <person name="Wu D."/>
            <person name="Tindall B."/>
            <person name="Pomrenke H.G."/>
            <person name="Brambilla E."/>
            <person name="Klenk H.-P."/>
            <person name="Eisen J.A."/>
        </authorList>
    </citation>
    <scope>NUCLEOTIDE SEQUENCE [LARGE SCALE GENOMIC DNA]</scope>
    <source>
        <strain evidence="2">DSM 16823 / RW262 / RW262</strain>
    </source>
</reference>
<dbReference type="PROSITE" id="PS51257">
    <property type="entry name" value="PROKAR_LIPOPROTEIN"/>
    <property type="match status" value="1"/>
</dbReference>
<dbReference type="RefSeq" id="WP_013688402.1">
    <property type="nucleotide sequence ID" value="NC_015321.1"/>
</dbReference>
<proteinExistence type="predicted"/>
<protein>
    <recommendedName>
        <fullName evidence="3">Lipoprotein</fullName>
    </recommendedName>
</protein>
<dbReference type="KEGG" id="fte:Fluta_3666"/>
<accession>F2IER8</accession>
<sequence precursor="true">MKKTYYATTLIFILQGLFSSCSSNPNTEKELPLAEESVQEIDSSAFEKKSRYEELLKKFKPISFDTLKVFYEYNDKHFLGKELSLKEAAVFKPGITEASWGKLSGFYACNQFQIDVSTLGLIVRTPSEYGSSSIKLVLFDKKKDQLKKEYFELANDIMDGGEYYHTISWLIKTKVPEIRAFVYDYSYYDHKIAGDSEDTTIEESRSYFLIDCMSPKFDTISKNENQLKKRFRKLLKTEE</sequence>
<dbReference type="AlphaFoldDB" id="F2IER8"/>
<dbReference type="eggNOG" id="ENOG503343N">
    <property type="taxonomic scope" value="Bacteria"/>
</dbReference>
<organism evidence="1 2">
    <name type="scientific">Fluviicola taffensis (strain DSM 16823 / NCIMB 13979 / RW262)</name>
    <dbReference type="NCBI Taxonomy" id="755732"/>
    <lineage>
        <taxon>Bacteria</taxon>
        <taxon>Pseudomonadati</taxon>
        <taxon>Bacteroidota</taxon>
        <taxon>Flavobacteriia</taxon>
        <taxon>Flavobacteriales</taxon>
        <taxon>Crocinitomicaceae</taxon>
        <taxon>Fluviicola</taxon>
    </lineage>
</organism>
<keyword evidence="2" id="KW-1185">Reference proteome</keyword>
<evidence type="ECO:0008006" key="3">
    <source>
        <dbReference type="Google" id="ProtNLM"/>
    </source>
</evidence>
<evidence type="ECO:0000313" key="1">
    <source>
        <dbReference type="EMBL" id="AEA45635.1"/>
    </source>
</evidence>
<evidence type="ECO:0000313" key="2">
    <source>
        <dbReference type="Proteomes" id="UP000007463"/>
    </source>
</evidence>
<reference evidence="1 2" key="1">
    <citation type="journal article" date="2011" name="Stand. Genomic Sci.">
        <title>Complete genome sequence of the gliding freshwater bacterium Fluviicola taffensis type strain (RW262).</title>
        <authorList>
            <person name="Woyke T."/>
            <person name="Chertkov O."/>
            <person name="Lapidus A."/>
            <person name="Nolan M."/>
            <person name="Lucas S."/>
            <person name="Del Rio T.G."/>
            <person name="Tice H."/>
            <person name="Cheng J.F."/>
            <person name="Tapia R."/>
            <person name="Han C."/>
            <person name="Goodwin L."/>
            <person name="Pitluck S."/>
            <person name="Liolios K."/>
            <person name="Pagani I."/>
            <person name="Ivanova N."/>
            <person name="Huntemann M."/>
            <person name="Mavromatis K."/>
            <person name="Mikhailova N."/>
            <person name="Pati A."/>
            <person name="Chen A."/>
            <person name="Palaniappan K."/>
            <person name="Land M."/>
            <person name="Hauser L."/>
            <person name="Brambilla E.M."/>
            <person name="Rohde M."/>
            <person name="Mwirichia R."/>
            <person name="Sikorski J."/>
            <person name="Tindall B.J."/>
            <person name="Goker M."/>
            <person name="Bristow J."/>
            <person name="Eisen J.A."/>
            <person name="Markowitz V."/>
            <person name="Hugenholtz P."/>
            <person name="Klenk H.P."/>
            <person name="Kyrpides N.C."/>
        </authorList>
    </citation>
    <scope>NUCLEOTIDE SEQUENCE [LARGE SCALE GENOMIC DNA]</scope>
    <source>
        <strain evidence="2">DSM 16823 / RW262 / RW262</strain>
    </source>
</reference>
<dbReference type="EMBL" id="CP002542">
    <property type="protein sequence ID" value="AEA45635.1"/>
    <property type="molecule type" value="Genomic_DNA"/>
</dbReference>